<accession>A0A518D9G2</accession>
<feature type="domain" description="VWFA" evidence="3">
    <location>
        <begin position="180"/>
        <end position="328"/>
    </location>
</feature>
<evidence type="ECO:0000259" key="3">
    <source>
        <dbReference type="PROSITE" id="PS50234"/>
    </source>
</evidence>
<dbReference type="EMBL" id="CP036291">
    <property type="protein sequence ID" value="QDU88124.1"/>
    <property type="molecule type" value="Genomic_DNA"/>
</dbReference>
<feature type="region of interest" description="Disordered" evidence="1">
    <location>
        <begin position="1"/>
        <end position="27"/>
    </location>
</feature>
<dbReference type="OrthoDB" id="239512at2"/>
<evidence type="ECO:0000256" key="1">
    <source>
        <dbReference type="SAM" id="MobiDB-lite"/>
    </source>
</evidence>
<protein>
    <recommendedName>
        <fullName evidence="3">VWFA domain-containing protein</fullName>
    </recommendedName>
</protein>
<dbReference type="Gene3D" id="3.40.50.410">
    <property type="entry name" value="von Willebrand factor, type A domain"/>
    <property type="match status" value="1"/>
</dbReference>
<dbReference type="Pfam" id="PF00092">
    <property type="entry name" value="VWA"/>
    <property type="match status" value="1"/>
</dbReference>
<reference evidence="4 5" key="1">
    <citation type="submission" date="2019-02" db="EMBL/GenBank/DDBJ databases">
        <title>Deep-cultivation of Planctomycetes and their phenomic and genomic characterization uncovers novel biology.</title>
        <authorList>
            <person name="Wiegand S."/>
            <person name="Jogler M."/>
            <person name="Boedeker C."/>
            <person name="Pinto D."/>
            <person name="Vollmers J."/>
            <person name="Rivas-Marin E."/>
            <person name="Kohn T."/>
            <person name="Peeters S.H."/>
            <person name="Heuer A."/>
            <person name="Rast P."/>
            <person name="Oberbeckmann S."/>
            <person name="Bunk B."/>
            <person name="Jeske O."/>
            <person name="Meyerdierks A."/>
            <person name="Storesund J.E."/>
            <person name="Kallscheuer N."/>
            <person name="Luecker S."/>
            <person name="Lage O.M."/>
            <person name="Pohl T."/>
            <person name="Merkel B.J."/>
            <person name="Hornburger P."/>
            <person name="Mueller R.-W."/>
            <person name="Bruemmer F."/>
            <person name="Labrenz M."/>
            <person name="Spormann A.M."/>
            <person name="Op den Camp H."/>
            <person name="Overmann J."/>
            <person name="Amann R."/>
            <person name="Jetten M.S.M."/>
            <person name="Mascher T."/>
            <person name="Medema M.H."/>
            <person name="Devos D.P."/>
            <person name="Kaster A.-K."/>
            <person name="Ovreas L."/>
            <person name="Rohde M."/>
            <person name="Galperin M.Y."/>
            <person name="Jogler C."/>
        </authorList>
    </citation>
    <scope>NUCLEOTIDE SEQUENCE [LARGE SCALE GENOMIC DNA]</scope>
    <source>
        <strain evidence="4 5">Pla175</strain>
    </source>
</reference>
<organism evidence="4 5">
    <name type="scientific">Pirellulimonas nuda</name>
    <dbReference type="NCBI Taxonomy" id="2528009"/>
    <lineage>
        <taxon>Bacteria</taxon>
        <taxon>Pseudomonadati</taxon>
        <taxon>Planctomycetota</taxon>
        <taxon>Planctomycetia</taxon>
        <taxon>Pirellulales</taxon>
        <taxon>Lacipirellulaceae</taxon>
        <taxon>Pirellulimonas</taxon>
    </lineage>
</organism>
<evidence type="ECO:0000256" key="2">
    <source>
        <dbReference type="SAM" id="Phobius"/>
    </source>
</evidence>
<feature type="compositionally biased region" description="Basic and acidic residues" evidence="1">
    <location>
        <begin position="647"/>
        <end position="656"/>
    </location>
</feature>
<dbReference type="AlphaFoldDB" id="A0A518D9G2"/>
<sequence length="665" mass="73205">MPNPARNPPNAPPQPAGPAEPDSPVTLVDGETGAWALSFAVHLAVLFLLAALTAILPSDRRPILSATPVEPIEDLLPEEFRFSNETEDQIGALADAGASDAAPSAPLPDMVSEVLLKIEPTALTGTVEAFEITEPVMTSPTVTDDMLVKGVGAVGATGAAGAVDRITQEILTSIDQRPTLVVWLFDQSGSLKPQREEIAQRFDHIYEQLGVIAAAGDPAFAKHKDKPLLTAVASFGKGSTLLTPEPTDNLEEIQAAVRAIKDDDAGVENIFTAVGTVANQYRNYRLKSPRRNVMIVVFSDEAGNDVGRVDETVDLCRKLEIPVYVVGVPAPFGKREAFVKYIDPDPMYDQSPQRVAVEQGPESLVPERINLRFLGQRDDETLDSGFGPFALTRLCYETGGVYFTVHPNRTMGGEVQPWQTSPMATYMSRFFDERVMRRYRPDYVSVAEYQRNLSNNRAKAALVQAANLSLTEPMEDVRLDFPKLEEAQFAESLTRAQRDAAVLEPRLERLVGTLQQGEPGRRTLSEPRWQAGFDLAIGRAMAAQVRTEGYNTMLAQAKMGMAFKDKKSDTWVLRPSDNISSGSVLSKEAEKAIAYLEGVAKQHEGTPWALLAQRELATPLGWEWREEFRDLAGRLARREANANMPRPMREEPVPPRKERRPPPKL</sequence>
<evidence type="ECO:0000313" key="4">
    <source>
        <dbReference type="EMBL" id="QDU88124.1"/>
    </source>
</evidence>
<dbReference type="Proteomes" id="UP000317429">
    <property type="component" value="Chromosome"/>
</dbReference>
<feature type="region of interest" description="Disordered" evidence="1">
    <location>
        <begin position="637"/>
        <end position="665"/>
    </location>
</feature>
<evidence type="ECO:0000313" key="5">
    <source>
        <dbReference type="Proteomes" id="UP000317429"/>
    </source>
</evidence>
<gene>
    <name evidence="4" type="ORF">Pla175_14950</name>
</gene>
<dbReference type="SUPFAM" id="SSF53300">
    <property type="entry name" value="vWA-like"/>
    <property type="match status" value="1"/>
</dbReference>
<dbReference type="CDD" id="cd00198">
    <property type="entry name" value="vWFA"/>
    <property type="match status" value="1"/>
</dbReference>
<name>A0A518D9G2_9BACT</name>
<keyword evidence="2" id="KW-0812">Transmembrane</keyword>
<feature type="transmembrane region" description="Helical" evidence="2">
    <location>
        <begin position="34"/>
        <end position="56"/>
    </location>
</feature>
<proteinExistence type="predicted"/>
<keyword evidence="2" id="KW-1133">Transmembrane helix</keyword>
<dbReference type="PROSITE" id="PS50234">
    <property type="entry name" value="VWFA"/>
    <property type="match status" value="1"/>
</dbReference>
<dbReference type="InterPro" id="IPR002035">
    <property type="entry name" value="VWF_A"/>
</dbReference>
<feature type="compositionally biased region" description="Pro residues" evidence="1">
    <location>
        <begin position="1"/>
        <end position="18"/>
    </location>
</feature>
<dbReference type="InterPro" id="IPR036465">
    <property type="entry name" value="vWFA_dom_sf"/>
</dbReference>
<keyword evidence="5" id="KW-1185">Reference proteome</keyword>
<dbReference type="KEGG" id="pnd:Pla175_14950"/>
<dbReference type="RefSeq" id="WP_145282713.1">
    <property type="nucleotide sequence ID" value="NZ_CP036291.1"/>
</dbReference>
<keyword evidence="2" id="KW-0472">Membrane</keyword>